<keyword evidence="2" id="KW-0238">DNA-binding</keyword>
<dbReference type="PROSITE" id="PS51898">
    <property type="entry name" value="TYR_RECOMBINASE"/>
    <property type="match status" value="1"/>
</dbReference>
<keyword evidence="3" id="KW-0233">DNA recombination</keyword>
<dbReference type="AlphaFoldDB" id="A0AAE3XI93"/>
<keyword evidence="1" id="KW-0229">DNA integration</keyword>
<dbReference type="InterPro" id="IPR002104">
    <property type="entry name" value="Integrase_catalytic"/>
</dbReference>
<dbReference type="Gene3D" id="1.10.150.130">
    <property type="match status" value="1"/>
</dbReference>
<dbReference type="PANTHER" id="PTHR30349:SF81">
    <property type="entry name" value="TYROSINE RECOMBINASE XERC"/>
    <property type="match status" value="1"/>
</dbReference>
<dbReference type="Pfam" id="PF00589">
    <property type="entry name" value="Phage_integrase"/>
    <property type="match status" value="1"/>
</dbReference>
<dbReference type="InterPro" id="IPR011010">
    <property type="entry name" value="DNA_brk_join_enz"/>
</dbReference>
<dbReference type="CDD" id="cd00397">
    <property type="entry name" value="DNA_BRE_C"/>
    <property type="match status" value="1"/>
</dbReference>
<gene>
    <name evidence="5" type="ORF">J2Y00_004590</name>
</gene>
<name>A0AAE3XI93_9DEIO</name>
<dbReference type="GO" id="GO:0006310">
    <property type="term" value="P:DNA recombination"/>
    <property type="evidence" value="ECO:0007669"/>
    <property type="project" value="UniProtKB-KW"/>
</dbReference>
<proteinExistence type="predicted"/>
<organism evidence="5 6">
    <name type="scientific">Deinococcus soli</name>
    <name type="common">ex Cha et al. 2016</name>
    <dbReference type="NCBI Taxonomy" id="1309411"/>
    <lineage>
        <taxon>Bacteria</taxon>
        <taxon>Thermotogati</taxon>
        <taxon>Deinococcota</taxon>
        <taxon>Deinococci</taxon>
        <taxon>Deinococcales</taxon>
        <taxon>Deinococcaceae</taxon>
        <taxon>Deinococcus</taxon>
    </lineage>
</organism>
<dbReference type="InterPro" id="IPR010998">
    <property type="entry name" value="Integrase_recombinase_N"/>
</dbReference>
<protein>
    <submittedName>
        <fullName evidence="5">Integrase/recombinase XerC</fullName>
    </submittedName>
</protein>
<dbReference type="Proteomes" id="UP001185331">
    <property type="component" value="Unassembled WGS sequence"/>
</dbReference>
<dbReference type="Pfam" id="PF02899">
    <property type="entry name" value="Phage_int_SAM_1"/>
    <property type="match status" value="1"/>
</dbReference>
<reference evidence="5" key="1">
    <citation type="submission" date="2023-07" db="EMBL/GenBank/DDBJ databases">
        <title>Sorghum-associated microbial communities from plants grown in Nebraska, USA.</title>
        <authorList>
            <person name="Schachtman D."/>
        </authorList>
    </citation>
    <scope>NUCLEOTIDE SEQUENCE</scope>
    <source>
        <strain evidence="5">BE330</strain>
    </source>
</reference>
<dbReference type="RefSeq" id="WP_309858373.1">
    <property type="nucleotide sequence ID" value="NZ_JAVDQJ010000019.1"/>
</dbReference>
<dbReference type="GO" id="GO:0003677">
    <property type="term" value="F:DNA binding"/>
    <property type="evidence" value="ECO:0007669"/>
    <property type="project" value="UniProtKB-KW"/>
</dbReference>
<comment type="caution">
    <text evidence="5">The sequence shown here is derived from an EMBL/GenBank/DDBJ whole genome shotgun (WGS) entry which is preliminary data.</text>
</comment>
<sequence>MKDTQRGGSFSLERFRGDPLHSARGWTDLTPEERRRRAMLAAQHLDRDTLWSLTEAHILLYGAAGAGLSARTARAYREGVARLLRHAEHAAFSLIRPERDGGALYIRSLENAGLAPSSVRVHLAAARALFRALRWAGVTALDPFADTRPQREKTAAWDKRQPYTDGEVNALLKMATPRDRALILLCAHAGLRIEEALNLQWVDVDLPGGLLTVRQGKGGKLRRVSLTRSLIQSLQDLPRTDPLIGGTQSAARQRLKVIAARAESRYRGWHAFRHYAGTRLVRQTGSLEHAARHLGHASLDTTRVYAKWSDTALPDALASW</sequence>
<evidence type="ECO:0000313" key="5">
    <source>
        <dbReference type="EMBL" id="MDR6220959.1"/>
    </source>
</evidence>
<evidence type="ECO:0000313" key="6">
    <source>
        <dbReference type="Proteomes" id="UP001185331"/>
    </source>
</evidence>
<evidence type="ECO:0000256" key="2">
    <source>
        <dbReference type="ARBA" id="ARBA00023125"/>
    </source>
</evidence>
<dbReference type="InterPro" id="IPR013762">
    <property type="entry name" value="Integrase-like_cat_sf"/>
</dbReference>
<evidence type="ECO:0000256" key="3">
    <source>
        <dbReference type="ARBA" id="ARBA00023172"/>
    </source>
</evidence>
<dbReference type="EMBL" id="JAVDQK010000020">
    <property type="protein sequence ID" value="MDR6220959.1"/>
    <property type="molecule type" value="Genomic_DNA"/>
</dbReference>
<accession>A0AAE3XI93</accession>
<dbReference type="InterPro" id="IPR050090">
    <property type="entry name" value="Tyrosine_recombinase_XerCD"/>
</dbReference>
<dbReference type="SUPFAM" id="SSF56349">
    <property type="entry name" value="DNA breaking-rejoining enzymes"/>
    <property type="match status" value="1"/>
</dbReference>
<dbReference type="PANTHER" id="PTHR30349">
    <property type="entry name" value="PHAGE INTEGRASE-RELATED"/>
    <property type="match status" value="1"/>
</dbReference>
<evidence type="ECO:0000256" key="1">
    <source>
        <dbReference type="ARBA" id="ARBA00022908"/>
    </source>
</evidence>
<evidence type="ECO:0000259" key="4">
    <source>
        <dbReference type="PROSITE" id="PS51898"/>
    </source>
</evidence>
<dbReference type="InterPro" id="IPR004107">
    <property type="entry name" value="Integrase_SAM-like_N"/>
</dbReference>
<dbReference type="GO" id="GO:0015074">
    <property type="term" value="P:DNA integration"/>
    <property type="evidence" value="ECO:0007669"/>
    <property type="project" value="UniProtKB-KW"/>
</dbReference>
<feature type="domain" description="Tyr recombinase" evidence="4">
    <location>
        <begin position="158"/>
        <end position="318"/>
    </location>
</feature>
<dbReference type="Gene3D" id="1.10.443.10">
    <property type="entry name" value="Intergrase catalytic core"/>
    <property type="match status" value="1"/>
</dbReference>